<dbReference type="GeneID" id="95764346"/>
<name>A0A9W6CK03_XANFL</name>
<evidence type="ECO:0000313" key="4">
    <source>
        <dbReference type="Proteomes" id="UP001245370"/>
    </source>
</evidence>
<comment type="caution">
    <text evidence="1">The sequence shown here is derived from an EMBL/GenBank/DDBJ whole genome shotgun (WGS) entry which is preliminary data.</text>
</comment>
<accession>A0A9W6CK03</accession>
<gene>
    <name evidence="2" type="ORF">GGQ86_003379</name>
    <name evidence="1" type="ORF">XFLAVUS301_35650</name>
</gene>
<dbReference type="EMBL" id="JAVDPY010000006">
    <property type="protein sequence ID" value="MDR6334889.1"/>
    <property type="molecule type" value="Genomic_DNA"/>
</dbReference>
<organism evidence="1 3">
    <name type="scientific">Xanthobacter flavus</name>
    <dbReference type="NCBI Taxonomy" id="281"/>
    <lineage>
        <taxon>Bacteria</taxon>
        <taxon>Pseudomonadati</taxon>
        <taxon>Pseudomonadota</taxon>
        <taxon>Alphaproteobacteria</taxon>
        <taxon>Hyphomicrobiales</taxon>
        <taxon>Xanthobacteraceae</taxon>
        <taxon>Xanthobacter</taxon>
    </lineage>
</organism>
<dbReference type="Proteomes" id="UP001245370">
    <property type="component" value="Unassembled WGS sequence"/>
</dbReference>
<dbReference type="RefSeq" id="WP_169124406.1">
    <property type="nucleotide sequence ID" value="NZ_BSDO01000005.1"/>
</dbReference>
<dbReference type="Proteomes" id="UP001144397">
    <property type="component" value="Unassembled WGS sequence"/>
</dbReference>
<dbReference type="AlphaFoldDB" id="A0A9W6CK03"/>
<dbReference type="EMBL" id="BSDO01000005">
    <property type="protein sequence ID" value="GLI23891.1"/>
    <property type="molecule type" value="Genomic_DNA"/>
</dbReference>
<reference evidence="1" key="1">
    <citation type="submission" date="2022-12" db="EMBL/GenBank/DDBJ databases">
        <title>Reference genome sequencing for broad-spectrum identification of bacterial and archaeal isolates by mass spectrometry.</title>
        <authorList>
            <person name="Sekiguchi Y."/>
            <person name="Tourlousse D.M."/>
        </authorList>
    </citation>
    <scope>NUCLEOTIDE SEQUENCE</scope>
    <source>
        <strain evidence="1">301</strain>
    </source>
</reference>
<evidence type="ECO:0000313" key="1">
    <source>
        <dbReference type="EMBL" id="GLI23891.1"/>
    </source>
</evidence>
<sequence length="68" mass="7539">MVTITAHAPRETGFFGRIGAAVCDFLDAVAEARAMSERYEYLSRRSNSELAEMGLDRQRIAQAVARGF</sequence>
<reference evidence="2 4" key="2">
    <citation type="submission" date="2023-07" db="EMBL/GenBank/DDBJ databases">
        <title>Genomic Encyclopedia of Type Strains, Phase IV (KMG-IV): sequencing the most valuable type-strain genomes for metagenomic binning, comparative biology and taxonomic classification.</title>
        <authorList>
            <person name="Goeker M."/>
        </authorList>
    </citation>
    <scope>NUCLEOTIDE SEQUENCE [LARGE SCALE GENOMIC DNA]</scope>
    <source>
        <strain evidence="2 4">DSM 338</strain>
    </source>
</reference>
<protein>
    <recommendedName>
        <fullName evidence="5">DUF1127 domain-containing protein</fullName>
    </recommendedName>
</protein>
<evidence type="ECO:0000313" key="3">
    <source>
        <dbReference type="Proteomes" id="UP001144397"/>
    </source>
</evidence>
<evidence type="ECO:0000313" key="2">
    <source>
        <dbReference type="EMBL" id="MDR6334889.1"/>
    </source>
</evidence>
<evidence type="ECO:0008006" key="5">
    <source>
        <dbReference type="Google" id="ProtNLM"/>
    </source>
</evidence>
<keyword evidence="4" id="KW-1185">Reference proteome</keyword>
<proteinExistence type="predicted"/>